<keyword evidence="1" id="KW-0472">Membrane</keyword>
<feature type="transmembrane region" description="Helical" evidence="1">
    <location>
        <begin position="95"/>
        <end position="119"/>
    </location>
</feature>
<sequence>MKNTKIPNFIFTIFIVLFPAIAIFISFSPEIYKKEIIEYKYLILISIGYLILIFLILFILIYLKVLPITFFNYNLPFMICLFIIIISYPLDGKWIILRIFLIILGTFIAVPTMLITNIIQNRKISNLPFKKNNSKNI</sequence>
<gene>
    <name evidence="2" type="ORF">QEG99_02655</name>
</gene>
<name>A0ABY8LVU7_9BACT</name>
<dbReference type="Proteomes" id="UP001179842">
    <property type="component" value="Chromosome"/>
</dbReference>
<feature type="transmembrane region" description="Helical" evidence="1">
    <location>
        <begin position="70"/>
        <end position="89"/>
    </location>
</feature>
<feature type="transmembrane region" description="Helical" evidence="1">
    <location>
        <begin position="9"/>
        <end position="29"/>
    </location>
</feature>
<dbReference type="NCBIfam" id="NF046002">
    <property type="entry name" value="MAG3450_fam"/>
    <property type="match status" value="1"/>
</dbReference>
<feature type="transmembrane region" description="Helical" evidence="1">
    <location>
        <begin position="41"/>
        <end position="63"/>
    </location>
</feature>
<keyword evidence="1" id="KW-1133">Transmembrane helix</keyword>
<accession>A0ABY8LVU7</accession>
<proteinExistence type="predicted"/>
<evidence type="ECO:0000313" key="2">
    <source>
        <dbReference type="EMBL" id="WGI36356.1"/>
    </source>
</evidence>
<dbReference type="RefSeq" id="WP_280101657.1">
    <property type="nucleotide sequence ID" value="NZ_CP122979.1"/>
</dbReference>
<keyword evidence="1" id="KW-0812">Transmembrane</keyword>
<keyword evidence="3" id="KW-1185">Reference proteome</keyword>
<reference evidence="2" key="1">
    <citation type="submission" date="2023-04" db="EMBL/GenBank/DDBJ databases">
        <title>Completed genome of Mycoplasma lagogenitalium type strain 12MS.</title>
        <authorList>
            <person name="Spergser J."/>
        </authorList>
    </citation>
    <scope>NUCLEOTIDE SEQUENCE</scope>
    <source>
        <strain evidence="2">12MS</strain>
    </source>
</reference>
<evidence type="ECO:0000313" key="3">
    <source>
        <dbReference type="Proteomes" id="UP001179842"/>
    </source>
</evidence>
<evidence type="ECO:0000256" key="1">
    <source>
        <dbReference type="SAM" id="Phobius"/>
    </source>
</evidence>
<protein>
    <submittedName>
        <fullName evidence="2">Uncharacterized protein</fullName>
    </submittedName>
</protein>
<dbReference type="EMBL" id="CP122979">
    <property type="protein sequence ID" value="WGI36356.1"/>
    <property type="molecule type" value="Genomic_DNA"/>
</dbReference>
<organism evidence="2 3">
    <name type="scientific">Mesomycoplasma lagogenitalium</name>
    <dbReference type="NCBI Taxonomy" id="171286"/>
    <lineage>
        <taxon>Bacteria</taxon>
        <taxon>Bacillati</taxon>
        <taxon>Mycoplasmatota</taxon>
        <taxon>Mycoplasmoidales</taxon>
        <taxon>Metamycoplasmataceae</taxon>
        <taxon>Mesomycoplasma</taxon>
    </lineage>
</organism>